<sequence>MADLTKAPKLGLRAWGVLTRDREHTDRCCSCTWADEATQSPDAGSPGTCSPPPSFLLTTSRHVPPVPQRTTAACSDWLLPTCIRSAARRPKRDAITRKGGSMAEISVPSDRPAASLARARSLIFRLMGKIGPRTKGRKSAQRIETKQNKTGPLERKKKKEEKNTD</sequence>
<gene>
    <name evidence="2" type="ORF">BaRGS_00006505</name>
</gene>
<dbReference type="Proteomes" id="UP001519460">
    <property type="component" value="Unassembled WGS sequence"/>
</dbReference>
<protein>
    <submittedName>
        <fullName evidence="2">Uncharacterized protein</fullName>
    </submittedName>
</protein>
<proteinExistence type="predicted"/>
<feature type="region of interest" description="Disordered" evidence="1">
    <location>
        <begin position="128"/>
        <end position="165"/>
    </location>
</feature>
<dbReference type="EMBL" id="JACVVK020000027">
    <property type="protein sequence ID" value="KAK7502141.1"/>
    <property type="molecule type" value="Genomic_DNA"/>
</dbReference>
<keyword evidence="3" id="KW-1185">Reference proteome</keyword>
<evidence type="ECO:0000313" key="3">
    <source>
        <dbReference type="Proteomes" id="UP001519460"/>
    </source>
</evidence>
<organism evidence="2 3">
    <name type="scientific">Batillaria attramentaria</name>
    <dbReference type="NCBI Taxonomy" id="370345"/>
    <lineage>
        <taxon>Eukaryota</taxon>
        <taxon>Metazoa</taxon>
        <taxon>Spiralia</taxon>
        <taxon>Lophotrochozoa</taxon>
        <taxon>Mollusca</taxon>
        <taxon>Gastropoda</taxon>
        <taxon>Caenogastropoda</taxon>
        <taxon>Sorbeoconcha</taxon>
        <taxon>Cerithioidea</taxon>
        <taxon>Batillariidae</taxon>
        <taxon>Batillaria</taxon>
    </lineage>
</organism>
<dbReference type="AlphaFoldDB" id="A0ABD0LSL3"/>
<name>A0ABD0LSL3_9CAEN</name>
<comment type="caution">
    <text evidence="2">The sequence shown here is derived from an EMBL/GenBank/DDBJ whole genome shotgun (WGS) entry which is preliminary data.</text>
</comment>
<accession>A0ABD0LSL3</accession>
<evidence type="ECO:0000256" key="1">
    <source>
        <dbReference type="SAM" id="MobiDB-lite"/>
    </source>
</evidence>
<evidence type="ECO:0000313" key="2">
    <source>
        <dbReference type="EMBL" id="KAK7502141.1"/>
    </source>
</evidence>
<reference evidence="2 3" key="1">
    <citation type="journal article" date="2023" name="Sci. Data">
        <title>Genome assembly of the Korean intertidal mud-creeper Batillaria attramentaria.</title>
        <authorList>
            <person name="Patra A.K."/>
            <person name="Ho P.T."/>
            <person name="Jun S."/>
            <person name="Lee S.J."/>
            <person name="Kim Y."/>
            <person name="Won Y.J."/>
        </authorList>
    </citation>
    <scope>NUCLEOTIDE SEQUENCE [LARGE SCALE GENOMIC DNA]</scope>
    <source>
        <strain evidence="2">Wonlab-2016</strain>
    </source>
</reference>